<evidence type="ECO:0000256" key="1">
    <source>
        <dbReference type="SAM" id="Phobius"/>
    </source>
</evidence>
<feature type="transmembrane region" description="Helical" evidence="1">
    <location>
        <begin position="55"/>
        <end position="75"/>
    </location>
</feature>
<proteinExistence type="predicted"/>
<name>A0ABX2I4T8_BLAHA</name>
<dbReference type="PANTHER" id="PTHR37305">
    <property type="entry name" value="INTEGRAL MEMBRANE PROTEIN-RELATED"/>
    <property type="match status" value="1"/>
</dbReference>
<protein>
    <submittedName>
        <fullName evidence="2">ABC transporter permease</fullName>
    </submittedName>
</protein>
<feature type="transmembrane region" description="Helical" evidence="1">
    <location>
        <begin position="221"/>
        <end position="241"/>
    </location>
</feature>
<evidence type="ECO:0000313" key="3">
    <source>
        <dbReference type="Proteomes" id="UP000822142"/>
    </source>
</evidence>
<dbReference type="RefSeq" id="WP_173747479.1">
    <property type="nucleotide sequence ID" value="NZ_JAAITA010000001.1"/>
</dbReference>
<feature type="transmembrane region" description="Helical" evidence="1">
    <location>
        <begin position="137"/>
        <end position="161"/>
    </location>
</feature>
<accession>A0ABX2I4T8</accession>
<dbReference type="PANTHER" id="PTHR37305:SF1">
    <property type="entry name" value="MEMBRANE PROTEIN"/>
    <property type="match status" value="1"/>
</dbReference>
<keyword evidence="1" id="KW-1133">Transmembrane helix</keyword>
<keyword evidence="1" id="KW-0812">Transmembrane</keyword>
<dbReference type="Pfam" id="PF12730">
    <property type="entry name" value="ABC2_membrane_4"/>
    <property type="match status" value="1"/>
</dbReference>
<keyword evidence="1" id="KW-0472">Membrane</keyword>
<reference evidence="2 3" key="1">
    <citation type="journal article" date="2020" name="Cell Host Microbe">
        <title>Functional and Genomic Variation between Human-Derived Isolates of Lachnospiraceae Reveals Inter- and Intra-Species Diversity.</title>
        <authorList>
            <person name="Sorbara M.T."/>
            <person name="Littmann E.R."/>
            <person name="Fontana E."/>
            <person name="Moody T.U."/>
            <person name="Kohout C.E."/>
            <person name="Gjonbalaj M."/>
            <person name="Eaton V."/>
            <person name="Seok R."/>
            <person name="Leiner I.M."/>
            <person name="Pamer E.G."/>
        </authorList>
    </citation>
    <scope>NUCLEOTIDE SEQUENCE [LARGE SCALE GENOMIC DNA]</scope>
    <source>
        <strain evidence="2 3">MSK.15.26</strain>
    </source>
</reference>
<evidence type="ECO:0000313" key="2">
    <source>
        <dbReference type="EMBL" id="NSJ84985.1"/>
    </source>
</evidence>
<feature type="transmembrane region" description="Helical" evidence="1">
    <location>
        <begin position="16"/>
        <end position="35"/>
    </location>
</feature>
<organism evidence="2 3">
    <name type="scientific">Blautia hansenii</name>
    <name type="common">Ruminococcus hansenii</name>
    <dbReference type="NCBI Taxonomy" id="1322"/>
    <lineage>
        <taxon>Bacteria</taxon>
        <taxon>Bacillati</taxon>
        <taxon>Bacillota</taxon>
        <taxon>Clostridia</taxon>
        <taxon>Lachnospirales</taxon>
        <taxon>Lachnospiraceae</taxon>
        <taxon>Blautia</taxon>
    </lineage>
</organism>
<dbReference type="EMBL" id="JAAITA010000001">
    <property type="protein sequence ID" value="NSJ84985.1"/>
    <property type="molecule type" value="Genomic_DNA"/>
</dbReference>
<dbReference type="Proteomes" id="UP000822142">
    <property type="component" value="Unassembled WGS sequence"/>
</dbReference>
<feature type="transmembrane region" description="Helical" evidence="1">
    <location>
        <begin position="168"/>
        <end position="192"/>
    </location>
</feature>
<gene>
    <name evidence="2" type="ORF">G5A70_02020</name>
</gene>
<comment type="caution">
    <text evidence="2">The sequence shown here is derived from an EMBL/GenBank/DDBJ whole genome shotgun (WGS) entry which is preliminary data.</text>
</comment>
<sequence length="245" mass="27681">MLKLIQTEFWKLRRKSLFWLMLLTALLMPFFAVIYFRSFGKTDLDPLLFYKWSAFGYTVFMILPFILGIVCTILMHEENQAHVLKQLWIIPIPKTACFFSKFFIVLMYSFCFMLITAAASVLFGIASGCAPFQWESILFLLKKCLEIAVLSACSILPILAAAVSQKGYVLPVCIILLYIFFGFFILPVNLYVHPIASLSAILAREGKIPGLTLTQTISVPWALLCIGIWGTASVFFATISLKRKG</sequence>
<feature type="transmembrane region" description="Helical" evidence="1">
    <location>
        <begin position="96"/>
        <end position="125"/>
    </location>
</feature>
<keyword evidence="3" id="KW-1185">Reference proteome</keyword>